<dbReference type="SUPFAM" id="SSF53850">
    <property type="entry name" value="Periplasmic binding protein-like II"/>
    <property type="match status" value="1"/>
</dbReference>
<keyword evidence="4" id="KW-0564">Palmitate</keyword>
<protein>
    <submittedName>
        <fullName evidence="7">Aldouronate transport system substrate-binding protein</fullName>
    </submittedName>
</protein>
<keyword evidence="3" id="KW-0472">Membrane</keyword>
<dbReference type="Proteomes" id="UP001267290">
    <property type="component" value="Unassembled WGS sequence"/>
</dbReference>
<evidence type="ECO:0000256" key="5">
    <source>
        <dbReference type="ARBA" id="ARBA00023288"/>
    </source>
</evidence>
<evidence type="ECO:0000256" key="1">
    <source>
        <dbReference type="ARBA" id="ARBA00022475"/>
    </source>
</evidence>
<accession>A0ABU1NWM8</accession>
<proteinExistence type="predicted"/>
<organism evidence="7 8">
    <name type="scientific">Paenibacillus qinlingensis</name>
    <dbReference type="NCBI Taxonomy" id="1837343"/>
    <lineage>
        <taxon>Bacteria</taxon>
        <taxon>Bacillati</taxon>
        <taxon>Bacillota</taxon>
        <taxon>Bacilli</taxon>
        <taxon>Bacillales</taxon>
        <taxon>Paenibacillaceae</taxon>
        <taxon>Paenibacillus</taxon>
    </lineage>
</organism>
<feature type="signal peptide" evidence="6">
    <location>
        <begin position="1"/>
        <end position="24"/>
    </location>
</feature>
<evidence type="ECO:0000256" key="2">
    <source>
        <dbReference type="ARBA" id="ARBA00022729"/>
    </source>
</evidence>
<dbReference type="Pfam" id="PF01547">
    <property type="entry name" value="SBP_bac_1"/>
    <property type="match status" value="1"/>
</dbReference>
<evidence type="ECO:0000313" key="7">
    <source>
        <dbReference type="EMBL" id="MDR6551858.1"/>
    </source>
</evidence>
<comment type="caution">
    <text evidence="7">The sequence shown here is derived from an EMBL/GenBank/DDBJ whole genome shotgun (WGS) entry which is preliminary data.</text>
</comment>
<sequence>MKKMWTTKTLSCMAALLAVTMVTACSKNGTESSSVPAKEEQKPKLTKLTYFSLLDNNIAASVKSVGETEVAKELEKRTGVKVEYQHPPAGGGPQIKQQFNLMVASNSFTDVIEYSFTKDYEGGPDKAISDGVIIDLKPMLEKYAPNYWKILKENPSVMKQVTTDGGKIYSINKLNMDPNQLTFYGPGIRKDWLDKLGLQAPTTIDEWYTVLKAFKEKDPNGNGKADEIPFSFFMSDLESSSLFLGAYGIPMKFYQEDNKVKYGMLQPQFKEFLTQMSKWYKEGLIDPEFAVNDRKMFDAKMTGDRTGSSVYLLGGGIGKFNTLMRQTNPKFNLVGVPLPTLKQGDKPLYGHRASEVGPGASISTSNKNPEETLKWLDYRYSPEGSLLFNFGIEGESYKMVNGYPTFTDLVMKNPQGLTVAGALGKYASIAESPRLSDQRFFEQYSLPAQEQKDAIKLWSAPSNKNQMPPNLSPSLEDSAKYATIMSDVNTYTQEMITKFIMGAEPMENYDNFIKKLKSIGAEDAVKIMQSALDRFNKR</sequence>
<keyword evidence="8" id="KW-1185">Reference proteome</keyword>
<dbReference type="PANTHER" id="PTHR43649:SF33">
    <property type="entry name" value="POLYGALACTURONAN_RHAMNOGALACTURONAN-BINDING PROTEIN YTCQ"/>
    <property type="match status" value="1"/>
</dbReference>
<dbReference type="RefSeq" id="WP_310499414.1">
    <property type="nucleotide sequence ID" value="NZ_JAVDSB010000004.1"/>
</dbReference>
<dbReference type="EMBL" id="JAVDSB010000004">
    <property type="protein sequence ID" value="MDR6551858.1"/>
    <property type="molecule type" value="Genomic_DNA"/>
</dbReference>
<gene>
    <name evidence="7" type="ORF">J2736_003047</name>
</gene>
<dbReference type="InterPro" id="IPR006059">
    <property type="entry name" value="SBP"/>
</dbReference>
<dbReference type="PANTHER" id="PTHR43649">
    <property type="entry name" value="ARABINOSE-BINDING PROTEIN-RELATED"/>
    <property type="match status" value="1"/>
</dbReference>
<name>A0ABU1NWM8_9BACL</name>
<keyword evidence="1" id="KW-1003">Cell membrane</keyword>
<reference evidence="7 8" key="1">
    <citation type="submission" date="2023-07" db="EMBL/GenBank/DDBJ databases">
        <title>Sorghum-associated microbial communities from plants grown in Nebraska, USA.</title>
        <authorList>
            <person name="Schachtman D."/>
        </authorList>
    </citation>
    <scope>NUCLEOTIDE SEQUENCE [LARGE SCALE GENOMIC DNA]</scope>
    <source>
        <strain evidence="7 8">CC258</strain>
    </source>
</reference>
<evidence type="ECO:0000256" key="3">
    <source>
        <dbReference type="ARBA" id="ARBA00023136"/>
    </source>
</evidence>
<keyword evidence="5" id="KW-0449">Lipoprotein</keyword>
<evidence type="ECO:0000256" key="6">
    <source>
        <dbReference type="SAM" id="SignalP"/>
    </source>
</evidence>
<dbReference type="InterPro" id="IPR050490">
    <property type="entry name" value="Bact_solute-bd_prot1"/>
</dbReference>
<evidence type="ECO:0000256" key="4">
    <source>
        <dbReference type="ARBA" id="ARBA00023139"/>
    </source>
</evidence>
<evidence type="ECO:0000313" key="8">
    <source>
        <dbReference type="Proteomes" id="UP001267290"/>
    </source>
</evidence>
<dbReference type="PROSITE" id="PS51257">
    <property type="entry name" value="PROKAR_LIPOPROTEIN"/>
    <property type="match status" value="1"/>
</dbReference>
<feature type="chain" id="PRO_5046471166" evidence="6">
    <location>
        <begin position="25"/>
        <end position="538"/>
    </location>
</feature>
<dbReference type="Gene3D" id="3.40.190.10">
    <property type="entry name" value="Periplasmic binding protein-like II"/>
    <property type="match status" value="2"/>
</dbReference>
<keyword evidence="2 6" id="KW-0732">Signal</keyword>